<dbReference type="Proteomes" id="UP000298763">
    <property type="component" value="Chromosome"/>
</dbReference>
<evidence type="ECO:0000259" key="3">
    <source>
        <dbReference type="Pfam" id="PF06744"/>
    </source>
</evidence>
<feature type="domain" description="Type VI secretion system IcmF C-terminal" evidence="3">
    <location>
        <begin position="1019"/>
        <end position="1125"/>
    </location>
</feature>
<feature type="transmembrane region" description="Helical" evidence="2">
    <location>
        <begin position="451"/>
        <end position="473"/>
    </location>
</feature>
<dbReference type="InterPro" id="IPR025743">
    <property type="entry name" value="TssM1_N"/>
</dbReference>
<proteinExistence type="predicted"/>
<dbReference type="InterPro" id="IPR053156">
    <property type="entry name" value="T6SS_TssM-like"/>
</dbReference>
<sequence length="1143" mass="122048">MNRYFSSGPGKAWMPLAACLALLTCLVWIEAPLLQVDGRAPFAAAGPRWLLIGALLALPALWWVLRLWLARRRDDALAAGVAPAAQPRAGGALVADEVATLAGRMRDALAVLRTANPGWRMRRQYLYELPWYMFVGAPGSGKTTALSRSGLPFPLADALGPQAIGGIGGTRHCDWWFTDDAVLLDTAGRYTTQDSQAEMDHAAWSGFLALLKKYRPRRPINGVIVAVSVADLLQQGQAAREAQARAIRTRIQELQERLGMAFPVYVMVTKSDLLAGFTEFFDSLGREERRQVWGVTFPLPGDGMPAHALKAFPAEFLALEAQLQARLLERLQQERDLARRALLFGFPQQFAALGGVLDDFLRTVFAGNRFEQPALLRGVYFTSGTQQGNPIDRIMASLAASFGLDRRTLPAGPGSGRSYFLARLMGEVIFPEAGLAGLGTRAARRRRLATLGLLAGGAALALLLAAALGTSYLRNQALVQRADAATGALARRIAQAPAGGDELAILPLLDAARALPAGYAARGRPVPLLERMSLYQGEKLGDGAVAAYRRLLRSTLQPRIAARLEDVLRGGAAGDQDLLYETLRVYLMLGQRRYFDAAAVQAWVEADWRQRLPQPGGARHPLQDHLAALLEDGMPDPIPLDAALVAQARLALSAMPLNERLYSRVKRQLAREPLPEVSVNTLLGRDGSGVLARASGASLARGVSGLYSIAGYRRFLPSSARAVAAIARDDWVLGGQENGGGNPDARAAQAAVLQRYYDEYVRAWDGFLADLRPVRLADFDSAARVSNALGGAASPLRAVLAGAARETALAAAGVPGAPAAGQHPVDSHFAPLHRLVAGPAPTPLDQVLMLVKDAALYFDAAASARRSGAPAPSPGALLQLKRAGEGQAAPLPMLLQGIHDAGSGLAQGGERERLDALWQGGPARFCRDAIAGRYPMDRASGRDATPDDFARFFAPGGMLDEFFARELAPFVDRGGARWRWRAAAGPARVSPAALDAFQRGARLRDMFFAGGATVPSLRFTLRPLAADPGLAALTLEIDGQAVPASRGQAGQAGQAVALAVSGGKGNGLVRFTGVPATAAELRTEGPWAWLRMVDRGTAEPLQAERFRLGFSIDGRRGSYELTAGSVINPYRREATQFACPPGL</sequence>
<keyword evidence="9" id="KW-1185">Reference proteome</keyword>
<dbReference type="AlphaFoldDB" id="A0A4P8HPM7"/>
<evidence type="ECO:0000259" key="4">
    <source>
        <dbReference type="Pfam" id="PF06761"/>
    </source>
</evidence>
<feature type="coiled-coil region" evidence="1">
    <location>
        <begin position="314"/>
        <end position="341"/>
    </location>
</feature>
<name>A0A4P8HPM7_9BURK</name>
<reference evidence="8 9" key="1">
    <citation type="submission" date="2019-05" db="EMBL/GenBank/DDBJ databases">
        <title>Draft Genome Sequences of Six Type Strains of the Genus Massilia.</title>
        <authorList>
            <person name="Miess H."/>
            <person name="Frediansyhah A."/>
            <person name="Gross H."/>
        </authorList>
    </citation>
    <scope>NUCLEOTIDE SEQUENCE [LARGE SCALE GENOMIC DNA]</scope>
    <source>
        <strain evidence="8 9">DSMZ 26121</strain>
    </source>
</reference>
<evidence type="ECO:0000313" key="7">
    <source>
        <dbReference type="EMBL" id="MBB3221225.1"/>
    </source>
</evidence>
<dbReference type="InterPro" id="IPR009612">
    <property type="entry name" value="IcmF-rel"/>
</dbReference>
<feature type="transmembrane region" description="Helical" evidence="2">
    <location>
        <begin position="12"/>
        <end position="29"/>
    </location>
</feature>
<dbReference type="InterPro" id="IPR010623">
    <property type="entry name" value="IcmF_C"/>
</dbReference>
<keyword evidence="1" id="KW-0175">Coiled coil</keyword>
<evidence type="ECO:0000313" key="8">
    <source>
        <dbReference type="EMBL" id="QCP10410.1"/>
    </source>
</evidence>
<feature type="domain" description="Type VI secretion system component TssM1 N-terminal" evidence="5">
    <location>
        <begin position="198"/>
        <end position="455"/>
    </location>
</feature>
<feature type="domain" description="Type VI secretion system component TssM1 helical" evidence="6">
    <location>
        <begin position="914"/>
        <end position="1011"/>
    </location>
</feature>
<dbReference type="RefSeq" id="WP_137313294.1">
    <property type="nucleotide sequence ID" value="NZ_CP040017.1"/>
</dbReference>
<accession>A0A4P8HPM7</accession>
<dbReference type="EMBL" id="CP040017">
    <property type="protein sequence ID" value="QCP10410.1"/>
    <property type="molecule type" value="Genomic_DNA"/>
</dbReference>
<evidence type="ECO:0000256" key="2">
    <source>
        <dbReference type="SAM" id="Phobius"/>
    </source>
</evidence>
<evidence type="ECO:0000259" key="6">
    <source>
        <dbReference type="Pfam" id="PF21070"/>
    </source>
</evidence>
<reference evidence="7 10" key="2">
    <citation type="submission" date="2020-08" db="EMBL/GenBank/DDBJ databases">
        <title>Genomic Encyclopedia of Type Strains, Phase III (KMG-III): the genomes of soil and plant-associated and newly described type strains.</title>
        <authorList>
            <person name="Whitman W."/>
        </authorList>
    </citation>
    <scope>NUCLEOTIDE SEQUENCE [LARGE SCALE GENOMIC DNA]</scope>
    <source>
        <strain evidence="7 10">CECT 7753</strain>
    </source>
</reference>
<dbReference type="InterPro" id="IPR027417">
    <property type="entry name" value="P-loop_NTPase"/>
</dbReference>
<dbReference type="PANTHER" id="PTHR36153">
    <property type="entry name" value="INNER MEMBRANE PROTEIN-RELATED"/>
    <property type="match status" value="1"/>
</dbReference>
<dbReference type="OrthoDB" id="9758229at2"/>
<dbReference type="Pfam" id="PF21070">
    <property type="entry name" value="IcmF_helical"/>
    <property type="match status" value="1"/>
</dbReference>
<dbReference type="SUPFAM" id="SSF52540">
    <property type="entry name" value="P-loop containing nucleoside triphosphate hydrolases"/>
    <property type="match status" value="1"/>
</dbReference>
<evidence type="ECO:0000259" key="5">
    <source>
        <dbReference type="Pfam" id="PF14331"/>
    </source>
</evidence>
<dbReference type="InterPro" id="IPR048677">
    <property type="entry name" value="TssM1_hel"/>
</dbReference>
<dbReference type="PANTHER" id="PTHR36153:SF1">
    <property type="entry name" value="TYPE VI SECRETION SYSTEM COMPONENT TSSM1"/>
    <property type="match status" value="1"/>
</dbReference>
<dbReference type="Pfam" id="PF06761">
    <property type="entry name" value="IcmF-related"/>
    <property type="match status" value="1"/>
</dbReference>
<feature type="transmembrane region" description="Helical" evidence="2">
    <location>
        <begin position="49"/>
        <end position="69"/>
    </location>
</feature>
<keyword evidence="2" id="KW-0472">Membrane</keyword>
<keyword evidence="2" id="KW-0812">Transmembrane</keyword>
<dbReference type="NCBIfam" id="TIGR03348">
    <property type="entry name" value="VI_IcmF"/>
    <property type="match status" value="1"/>
</dbReference>
<dbReference type="InterPro" id="IPR017731">
    <property type="entry name" value="TssM1-like"/>
</dbReference>
<keyword evidence="2" id="KW-1133">Transmembrane helix</keyword>
<gene>
    <name evidence="8" type="primary">tssM</name>
    <name evidence="8" type="ORF">FCL38_08175</name>
    <name evidence="7" type="ORF">FHS02_002032</name>
</gene>
<dbReference type="Proteomes" id="UP000584325">
    <property type="component" value="Unassembled WGS sequence"/>
</dbReference>
<dbReference type="Pfam" id="PF14331">
    <property type="entry name" value="IcmF-related_N"/>
    <property type="match status" value="1"/>
</dbReference>
<protein>
    <submittedName>
        <fullName evidence="8">Type VI secretion system membrane subunit TssM</fullName>
    </submittedName>
    <submittedName>
        <fullName evidence="7">Type VI secretion system protein ImpL</fullName>
    </submittedName>
</protein>
<evidence type="ECO:0000313" key="10">
    <source>
        <dbReference type="Proteomes" id="UP000584325"/>
    </source>
</evidence>
<evidence type="ECO:0000313" key="9">
    <source>
        <dbReference type="Proteomes" id="UP000298763"/>
    </source>
</evidence>
<evidence type="ECO:0000256" key="1">
    <source>
        <dbReference type="SAM" id="Coils"/>
    </source>
</evidence>
<dbReference type="Pfam" id="PF06744">
    <property type="entry name" value="IcmF_C"/>
    <property type="match status" value="1"/>
</dbReference>
<feature type="domain" description="IcmF-related" evidence="4">
    <location>
        <begin position="506"/>
        <end position="807"/>
    </location>
</feature>
<organism evidence="7 10">
    <name type="scientific">Pseudoduganella umbonata</name>
    <dbReference type="NCBI Taxonomy" id="864828"/>
    <lineage>
        <taxon>Bacteria</taxon>
        <taxon>Pseudomonadati</taxon>
        <taxon>Pseudomonadota</taxon>
        <taxon>Betaproteobacteria</taxon>
        <taxon>Burkholderiales</taxon>
        <taxon>Oxalobacteraceae</taxon>
        <taxon>Telluria group</taxon>
        <taxon>Pseudoduganella</taxon>
    </lineage>
</organism>
<dbReference type="EMBL" id="JACHXS010000003">
    <property type="protein sequence ID" value="MBB3221225.1"/>
    <property type="molecule type" value="Genomic_DNA"/>
</dbReference>